<dbReference type="Proteomes" id="UP001141253">
    <property type="component" value="Chromosome 18"/>
</dbReference>
<accession>A0ABQ9ASQ4</accession>
<gene>
    <name evidence="1" type="ORF">OIU77_006042</name>
</gene>
<keyword evidence="2" id="KW-1185">Reference proteome</keyword>
<name>A0ABQ9ASQ4_9ROSI</name>
<evidence type="ECO:0000313" key="2">
    <source>
        <dbReference type="Proteomes" id="UP001141253"/>
    </source>
</evidence>
<reference evidence="1" key="1">
    <citation type="submission" date="2022-10" db="EMBL/GenBank/DDBJ databases">
        <authorList>
            <person name="Hyden B.L."/>
            <person name="Feng K."/>
            <person name="Yates T."/>
            <person name="Jawdy S."/>
            <person name="Smart L.B."/>
            <person name="Muchero W."/>
        </authorList>
    </citation>
    <scope>NUCLEOTIDE SEQUENCE</scope>
    <source>
        <tissue evidence="1">Shoot tip</tissue>
    </source>
</reference>
<proteinExistence type="predicted"/>
<dbReference type="EMBL" id="JAPFFI010000017">
    <property type="protein sequence ID" value="KAJ6355574.1"/>
    <property type="molecule type" value="Genomic_DNA"/>
</dbReference>
<evidence type="ECO:0000313" key="1">
    <source>
        <dbReference type="EMBL" id="KAJ6355574.1"/>
    </source>
</evidence>
<sequence>MYYLLIFLRRNCRIFCIYSSPCIICCLSIEREDYFGKFNLHLSSVKSSQIKLFFLVLLGTIFFPRINQDLSTKIIVDDCKR</sequence>
<reference evidence="1" key="2">
    <citation type="journal article" date="2023" name="Int. J. Mol. Sci.">
        <title>De Novo Assembly and Annotation of 11 Diverse Shrub Willow (Salix) Genomes Reveals Novel Gene Organization in Sex-Linked Regions.</title>
        <authorList>
            <person name="Hyden B."/>
            <person name="Feng K."/>
            <person name="Yates T.B."/>
            <person name="Jawdy S."/>
            <person name="Cereghino C."/>
            <person name="Smart L.B."/>
            <person name="Muchero W."/>
        </authorList>
    </citation>
    <scope>NUCLEOTIDE SEQUENCE</scope>
    <source>
        <tissue evidence="1">Shoot tip</tissue>
    </source>
</reference>
<protein>
    <submittedName>
        <fullName evidence="1">Uncharacterized protein</fullName>
    </submittedName>
</protein>
<comment type="caution">
    <text evidence="1">The sequence shown here is derived from an EMBL/GenBank/DDBJ whole genome shotgun (WGS) entry which is preliminary data.</text>
</comment>
<organism evidence="1 2">
    <name type="scientific">Salix suchowensis</name>
    <dbReference type="NCBI Taxonomy" id="1278906"/>
    <lineage>
        <taxon>Eukaryota</taxon>
        <taxon>Viridiplantae</taxon>
        <taxon>Streptophyta</taxon>
        <taxon>Embryophyta</taxon>
        <taxon>Tracheophyta</taxon>
        <taxon>Spermatophyta</taxon>
        <taxon>Magnoliopsida</taxon>
        <taxon>eudicotyledons</taxon>
        <taxon>Gunneridae</taxon>
        <taxon>Pentapetalae</taxon>
        <taxon>rosids</taxon>
        <taxon>fabids</taxon>
        <taxon>Malpighiales</taxon>
        <taxon>Salicaceae</taxon>
        <taxon>Saliceae</taxon>
        <taxon>Salix</taxon>
    </lineage>
</organism>